<comment type="caution">
    <text evidence="1">The sequence shown here is derived from an EMBL/GenBank/DDBJ whole genome shotgun (WGS) entry which is preliminary data.</text>
</comment>
<accession>A0ACC5ZT17</accession>
<evidence type="ECO:0000313" key="1">
    <source>
        <dbReference type="EMBL" id="MCM2560916.1"/>
    </source>
</evidence>
<proteinExistence type="predicted"/>
<protein>
    <submittedName>
        <fullName evidence="1">Uncharacterized protein</fullName>
    </submittedName>
</protein>
<organism evidence="1 2">
    <name type="scientific">Lutimaribacter degradans</name>
    <dbReference type="NCBI Taxonomy" id="2945989"/>
    <lineage>
        <taxon>Bacteria</taxon>
        <taxon>Pseudomonadati</taxon>
        <taxon>Pseudomonadota</taxon>
        <taxon>Alphaproteobacteria</taxon>
        <taxon>Rhodobacterales</taxon>
        <taxon>Roseobacteraceae</taxon>
        <taxon>Lutimaribacter</taxon>
    </lineage>
</organism>
<dbReference type="EMBL" id="JAMQGO010000001">
    <property type="protein sequence ID" value="MCM2560916.1"/>
    <property type="molecule type" value="Genomic_DNA"/>
</dbReference>
<reference evidence="1" key="1">
    <citation type="submission" date="2022-06" db="EMBL/GenBank/DDBJ databases">
        <title>Lutimaribacter sp. EGI FJ00013, a novel bacterium isolated from a salt lake sediment enrichment.</title>
        <authorList>
            <person name="Gao L."/>
            <person name="Fang B.-Z."/>
            <person name="Li W.-J."/>
        </authorList>
    </citation>
    <scope>NUCLEOTIDE SEQUENCE</scope>
    <source>
        <strain evidence="1">EGI FJ00013</strain>
    </source>
</reference>
<dbReference type="Proteomes" id="UP001203036">
    <property type="component" value="Unassembled WGS sequence"/>
</dbReference>
<keyword evidence="2" id="KW-1185">Reference proteome</keyword>
<name>A0ACC5ZT17_9RHOB</name>
<sequence length="291" mass="33285">MQIVLHAGAHNTDEDRLVKCLLRNRDDFRQRGIAVPGPSRYRRLLRDTLHAMSEGALAPDARNILMDAMLEDEQPERVLLSNDNFFSVPKLAVSKGVFYPRAEVKMAQVTEIFERDQVELFLAIRNPATFLPAVFSQAPDESMDEFLAGADPQDLRWSELVARIRDHVPGIAITVWCNEDTPLIWAQLIREMAGLEHNEKIVGGFDLLSEIMSKTGMKRFRAYLKEHPNMNEIQKRRVIAAFLDKFAIDDEIEEELDLPGWTEELVDTLTEQYDDDVFDISRMQGVTMIAP</sequence>
<evidence type="ECO:0000313" key="2">
    <source>
        <dbReference type="Proteomes" id="UP001203036"/>
    </source>
</evidence>
<gene>
    <name evidence="1" type="ORF">M8744_02040</name>
</gene>